<dbReference type="InterPro" id="IPR019734">
    <property type="entry name" value="TPR_rpt"/>
</dbReference>
<dbReference type="EMBL" id="CP048620">
    <property type="protein sequence ID" value="QPJ65584.1"/>
    <property type="molecule type" value="Genomic_DNA"/>
</dbReference>
<keyword evidence="3" id="KW-0802">TPR repeat</keyword>
<reference evidence="6" key="1">
    <citation type="submission" date="2020-02" db="EMBL/GenBank/DDBJ databases">
        <title>Genomic and physiological characterization of two novel Nitrospinaceae genera.</title>
        <authorList>
            <person name="Mueller A.J."/>
            <person name="Jung M.-Y."/>
            <person name="Strachan C.R."/>
            <person name="Herbold C.W."/>
            <person name="Kirkegaard R.H."/>
            <person name="Daims H."/>
        </authorList>
    </citation>
    <scope>NUCLEOTIDE SEQUENCE [LARGE SCALE GENOMIC DNA]</scope>
</reference>
<accession>A0A7T0G3Q2</accession>
<evidence type="ECO:0000256" key="3">
    <source>
        <dbReference type="PROSITE-ProRule" id="PRU00339"/>
    </source>
</evidence>
<evidence type="ECO:0000256" key="2">
    <source>
        <dbReference type="ARBA" id="ARBA00022729"/>
    </source>
</evidence>
<organism evidence="5 6">
    <name type="scientific">Candidatus Nitrohelix vancouverensis</name>
    <dbReference type="NCBI Taxonomy" id="2705534"/>
    <lineage>
        <taxon>Bacteria</taxon>
        <taxon>Pseudomonadati</taxon>
        <taxon>Nitrospinota/Tectimicrobiota group</taxon>
        <taxon>Nitrospinota</taxon>
        <taxon>Nitrospinia</taxon>
        <taxon>Nitrospinales</taxon>
        <taxon>Nitrospinaceae</taxon>
        <taxon>Candidatus Nitrohelix</taxon>
    </lineage>
</organism>
<dbReference type="Gene3D" id="1.25.40.10">
    <property type="entry name" value="Tetratricopeptide repeat domain"/>
    <property type="match status" value="1"/>
</dbReference>
<protein>
    <submittedName>
        <fullName evidence="5">ABC transporter substrate-binding protein</fullName>
    </submittedName>
</protein>
<feature type="domain" description="Leucine-binding protein" evidence="4">
    <location>
        <begin position="252"/>
        <end position="435"/>
    </location>
</feature>
<dbReference type="Proteomes" id="UP000594464">
    <property type="component" value="Chromosome"/>
</dbReference>
<evidence type="ECO:0000313" key="6">
    <source>
        <dbReference type="Proteomes" id="UP000594464"/>
    </source>
</evidence>
<keyword evidence="2" id="KW-0732">Signal</keyword>
<dbReference type="PANTHER" id="PTHR30483:SF6">
    <property type="entry name" value="PERIPLASMIC BINDING PROTEIN OF ABC TRANSPORTER FOR NATURAL AMINO ACIDS"/>
    <property type="match status" value="1"/>
</dbReference>
<dbReference type="SUPFAM" id="SSF48452">
    <property type="entry name" value="TPR-like"/>
    <property type="match status" value="1"/>
</dbReference>
<dbReference type="CDD" id="cd06339">
    <property type="entry name" value="PBP1_YraM_LppC_lipoprotein-like"/>
    <property type="match status" value="1"/>
</dbReference>
<gene>
    <name evidence="5" type="ORF">G3M78_09330</name>
</gene>
<dbReference type="Gene3D" id="3.40.50.2300">
    <property type="match status" value="4"/>
</dbReference>
<name>A0A7T0G3Q2_9BACT</name>
<dbReference type="PROSITE" id="PS50005">
    <property type="entry name" value="TPR"/>
    <property type="match status" value="1"/>
</dbReference>
<evidence type="ECO:0000256" key="1">
    <source>
        <dbReference type="ARBA" id="ARBA00010062"/>
    </source>
</evidence>
<dbReference type="Pfam" id="PF14559">
    <property type="entry name" value="TPR_19"/>
    <property type="match status" value="1"/>
</dbReference>
<proteinExistence type="inferred from homology"/>
<dbReference type="Pfam" id="PF13458">
    <property type="entry name" value="Peripla_BP_6"/>
    <property type="match status" value="1"/>
</dbReference>
<dbReference type="SUPFAM" id="SSF53822">
    <property type="entry name" value="Periplasmic binding protein-like I"/>
    <property type="match status" value="1"/>
</dbReference>
<feature type="repeat" description="TPR" evidence="3">
    <location>
        <begin position="92"/>
        <end position="125"/>
    </location>
</feature>
<dbReference type="AlphaFoldDB" id="A0A7T0G3Q2"/>
<dbReference type="InterPro" id="IPR011990">
    <property type="entry name" value="TPR-like_helical_dom_sf"/>
</dbReference>
<evidence type="ECO:0000313" key="5">
    <source>
        <dbReference type="EMBL" id="QPJ65584.1"/>
    </source>
</evidence>
<dbReference type="KEGG" id="nva:G3M78_09330"/>
<dbReference type="PANTHER" id="PTHR30483">
    <property type="entry name" value="LEUCINE-SPECIFIC-BINDING PROTEIN"/>
    <property type="match status" value="1"/>
</dbReference>
<sequence length="645" mass="72524">MTGDSVAVPTDSSTIRDEVDPFGKAEVDFHSGKWIEAKINYQKFLELNTFGSQAELAYFRLGQIEQQQNSCAAAILFYNNLLSKYPGTSYAQEVSFNLAQCYFELENYQKAEELFRLMAFKHPDSQKRWQSLVYLARLDEKRVDYENAIEKLKRVYLQSEDASIRSEAKELIDGLIDEQLSDSALVSLLQTYSSGYPADHIYLKLMDGYRTHRDEANFKRMAERFLLQFPDHPRRAEADVGLSSLRENPERKIKIAAILPLSGNLALTGQQTLHGIQLAFNQQDRALRDRVQLVIEDSTGGKSPEDIYRQLGSDPNVVAVIGPVLSPNVNRVADLAKQFRLPLLSPTASADGLPELNSYVFRNALTRENQGRFIAEYAVNKLGLKRFVVMHPDEGYGFQLNNSFVEEVESLGAEVVKVVSYNRSQTDFKEQILQMGGVSDDQLSKLVSNQMLEDRALPDFSQPGVLSRPLPQMGIWTTEDEVENIKVDLELGFDAVFLPGFYDKVGLIVPQLVFYNIDEVVLLGAAGWNSPKLIQDAGKYLKNSYFVDGYFAESKQVRVTEFRGKFKAAFNEDPSMISAQSYDAAKILLHLIGEGAVSRNDAHNRLFGVRDFPGVTGLTSLTAQGESQKRLFTLTIERGEFVEAP</sequence>
<evidence type="ECO:0000259" key="4">
    <source>
        <dbReference type="Pfam" id="PF13458"/>
    </source>
</evidence>
<dbReference type="InterPro" id="IPR028081">
    <property type="entry name" value="Leu-bd"/>
</dbReference>
<comment type="similarity">
    <text evidence="1">Belongs to the leucine-binding protein family.</text>
</comment>
<dbReference type="InterPro" id="IPR051010">
    <property type="entry name" value="BCAA_transport"/>
</dbReference>
<dbReference type="InterPro" id="IPR028082">
    <property type="entry name" value="Peripla_BP_I"/>
</dbReference>